<dbReference type="EMBL" id="JACJKY010000006">
    <property type="protein sequence ID" value="MBM6920491.1"/>
    <property type="molecule type" value="Genomic_DNA"/>
</dbReference>
<organism evidence="2 3">
    <name type="scientific">Merdimmobilis hominis</name>
    <dbReference type="NCBI Taxonomy" id="2897707"/>
    <lineage>
        <taxon>Bacteria</taxon>
        <taxon>Bacillati</taxon>
        <taxon>Bacillota</taxon>
        <taxon>Clostridia</taxon>
        <taxon>Eubacteriales</taxon>
        <taxon>Oscillospiraceae</taxon>
        <taxon>Merdimmobilis</taxon>
    </lineage>
</organism>
<evidence type="ECO:0000313" key="3">
    <source>
        <dbReference type="Proteomes" id="UP000774750"/>
    </source>
</evidence>
<sequence length="112" mass="13258">MNPYLKLSEAESYVFYKVPKALFTEEKYKPVSTDAKMLYGLLLDRMHLSAKNGWTDKRGRVYQFFTVKEAQDKLRFGHEKICRLFSELEQADLILRKRQGQGKPSIIYLKKF</sequence>
<keyword evidence="3" id="KW-1185">Reference proteome</keyword>
<dbReference type="InterPro" id="IPR010724">
    <property type="entry name" value="RepA_N"/>
</dbReference>
<reference evidence="2" key="2">
    <citation type="journal article" date="2021" name="Sci. Rep.">
        <title>The distribution of antibiotic resistance genes in chicken gut microbiota commensals.</title>
        <authorList>
            <person name="Juricova H."/>
            <person name="Matiasovicova J."/>
            <person name="Kubasova T."/>
            <person name="Cejkova D."/>
            <person name="Rychlik I."/>
        </authorList>
    </citation>
    <scope>NUCLEOTIDE SEQUENCE</scope>
    <source>
        <strain evidence="2">An559</strain>
    </source>
</reference>
<dbReference type="Proteomes" id="UP000774750">
    <property type="component" value="Unassembled WGS sequence"/>
</dbReference>
<dbReference type="AlphaFoldDB" id="A0A938X5A6"/>
<evidence type="ECO:0000259" key="1">
    <source>
        <dbReference type="Pfam" id="PF06970"/>
    </source>
</evidence>
<evidence type="ECO:0000313" key="2">
    <source>
        <dbReference type="EMBL" id="MBM6920491.1"/>
    </source>
</evidence>
<accession>A0A938X5A6</accession>
<protein>
    <submittedName>
        <fullName evidence="2">Replication initiator protein A</fullName>
    </submittedName>
</protein>
<feature type="domain" description="Replication initiator A N-terminal" evidence="1">
    <location>
        <begin position="15"/>
        <end position="88"/>
    </location>
</feature>
<proteinExistence type="predicted"/>
<dbReference type="Pfam" id="PF06970">
    <property type="entry name" value="RepA_N"/>
    <property type="match status" value="1"/>
</dbReference>
<name>A0A938X5A6_9FIRM</name>
<gene>
    <name evidence="2" type="ORF">H6A12_04890</name>
</gene>
<reference evidence="2" key="1">
    <citation type="submission" date="2020-08" db="EMBL/GenBank/DDBJ databases">
        <authorList>
            <person name="Cejkova D."/>
            <person name="Kubasova T."/>
            <person name="Jahodarova E."/>
            <person name="Rychlik I."/>
        </authorList>
    </citation>
    <scope>NUCLEOTIDE SEQUENCE</scope>
    <source>
        <strain evidence="2">An559</strain>
    </source>
</reference>
<comment type="caution">
    <text evidence="2">The sequence shown here is derived from an EMBL/GenBank/DDBJ whole genome shotgun (WGS) entry which is preliminary data.</text>
</comment>